<comment type="caution">
    <text evidence="2">The sequence shown here is derived from an EMBL/GenBank/DDBJ whole genome shotgun (WGS) entry which is preliminary data.</text>
</comment>
<dbReference type="Pfam" id="PF21247">
    <property type="entry name" value="Fic-like_C"/>
    <property type="match status" value="1"/>
</dbReference>
<protein>
    <submittedName>
        <fullName evidence="2">Fic family protein</fullName>
    </submittedName>
</protein>
<organism evidence="2 3">
    <name type="scientific">Pontibacter toksunensis</name>
    <dbReference type="NCBI Taxonomy" id="1332631"/>
    <lineage>
        <taxon>Bacteria</taxon>
        <taxon>Pseudomonadati</taxon>
        <taxon>Bacteroidota</taxon>
        <taxon>Cytophagia</taxon>
        <taxon>Cytophagales</taxon>
        <taxon>Hymenobacteraceae</taxon>
        <taxon>Pontibacter</taxon>
    </lineage>
</organism>
<gene>
    <name evidence="2" type="ORF">ACFS7Z_19840</name>
</gene>
<sequence>MGNDQVNDKAGDQAEEELAKELQPEHLKVLYYALKPAKRKDILEEALGLANHTDNVRRYINALLEKGLLDQTIKYRPNSPLQQYVTTGKGREMLKYHRL</sequence>
<evidence type="ECO:0000313" key="2">
    <source>
        <dbReference type="EMBL" id="MFD3002633.1"/>
    </source>
</evidence>
<evidence type="ECO:0000259" key="1">
    <source>
        <dbReference type="Pfam" id="PF21247"/>
    </source>
</evidence>
<evidence type="ECO:0000313" key="3">
    <source>
        <dbReference type="Proteomes" id="UP001597641"/>
    </source>
</evidence>
<accession>A0ABW6BY83</accession>
<reference evidence="3" key="1">
    <citation type="journal article" date="2019" name="Int. J. Syst. Evol. Microbiol.">
        <title>The Global Catalogue of Microorganisms (GCM) 10K type strain sequencing project: providing services to taxonomists for standard genome sequencing and annotation.</title>
        <authorList>
            <consortium name="The Broad Institute Genomics Platform"/>
            <consortium name="The Broad Institute Genome Sequencing Center for Infectious Disease"/>
            <person name="Wu L."/>
            <person name="Ma J."/>
        </authorList>
    </citation>
    <scope>NUCLEOTIDE SEQUENCE [LARGE SCALE GENOMIC DNA]</scope>
    <source>
        <strain evidence="3">KCTC 23984</strain>
    </source>
</reference>
<dbReference type="InterPro" id="IPR049514">
    <property type="entry name" value="Fic-like_C"/>
</dbReference>
<dbReference type="EMBL" id="JBHUOX010000018">
    <property type="protein sequence ID" value="MFD3002633.1"/>
    <property type="molecule type" value="Genomic_DNA"/>
</dbReference>
<dbReference type="RefSeq" id="WP_377488399.1">
    <property type="nucleotide sequence ID" value="NZ_JBHUOX010000018.1"/>
</dbReference>
<keyword evidence="3" id="KW-1185">Reference proteome</keyword>
<dbReference type="Proteomes" id="UP001597641">
    <property type="component" value="Unassembled WGS sequence"/>
</dbReference>
<proteinExistence type="predicted"/>
<feature type="domain" description="Filamentation induced by cAMP protein Fic-like C-terminal" evidence="1">
    <location>
        <begin position="32"/>
        <end position="84"/>
    </location>
</feature>
<name>A0ABW6BY83_9BACT</name>